<organism evidence="5 6">
    <name type="scientific">Kibdelosporangium aridum</name>
    <dbReference type="NCBI Taxonomy" id="2030"/>
    <lineage>
        <taxon>Bacteria</taxon>
        <taxon>Bacillati</taxon>
        <taxon>Actinomycetota</taxon>
        <taxon>Actinomycetes</taxon>
        <taxon>Pseudonocardiales</taxon>
        <taxon>Pseudonocardiaceae</taxon>
        <taxon>Kibdelosporangium</taxon>
    </lineage>
</organism>
<gene>
    <name evidence="5" type="ORF">DMH04_23890</name>
</gene>
<evidence type="ECO:0000256" key="3">
    <source>
        <dbReference type="ARBA" id="ARBA00023163"/>
    </source>
</evidence>
<dbReference type="PANTHER" id="PTHR44688:SF16">
    <property type="entry name" value="DNA-BINDING TRANSCRIPTIONAL ACTIVATOR DEVR_DOSR"/>
    <property type="match status" value="1"/>
</dbReference>
<dbReference type="Gene3D" id="1.10.10.10">
    <property type="entry name" value="Winged helix-like DNA-binding domain superfamily/Winged helix DNA-binding domain"/>
    <property type="match status" value="1"/>
</dbReference>
<keyword evidence="3" id="KW-0804">Transcription</keyword>
<name>A0A428Z725_KIBAR</name>
<dbReference type="Proteomes" id="UP000287547">
    <property type="component" value="Unassembled WGS sequence"/>
</dbReference>
<dbReference type="InterPro" id="IPR000792">
    <property type="entry name" value="Tscrpt_reg_LuxR_C"/>
</dbReference>
<protein>
    <submittedName>
        <fullName evidence="5">LuxR family transcriptional regulator</fullName>
    </submittedName>
</protein>
<dbReference type="InterPro" id="IPR036388">
    <property type="entry name" value="WH-like_DNA-bd_sf"/>
</dbReference>
<dbReference type="InterPro" id="IPR016032">
    <property type="entry name" value="Sig_transdc_resp-reg_C-effctor"/>
</dbReference>
<dbReference type="CDD" id="cd06170">
    <property type="entry name" value="LuxR_C_like"/>
    <property type="match status" value="1"/>
</dbReference>
<dbReference type="PRINTS" id="PR00038">
    <property type="entry name" value="HTHLUXR"/>
</dbReference>
<evidence type="ECO:0000259" key="4">
    <source>
        <dbReference type="PROSITE" id="PS50043"/>
    </source>
</evidence>
<evidence type="ECO:0000256" key="1">
    <source>
        <dbReference type="ARBA" id="ARBA00023015"/>
    </source>
</evidence>
<keyword evidence="1" id="KW-0805">Transcription regulation</keyword>
<dbReference type="PROSITE" id="PS50043">
    <property type="entry name" value="HTH_LUXR_2"/>
    <property type="match status" value="1"/>
</dbReference>
<dbReference type="InterPro" id="IPR011990">
    <property type="entry name" value="TPR-like_helical_dom_sf"/>
</dbReference>
<keyword evidence="2" id="KW-0238">DNA-binding</keyword>
<dbReference type="Gene3D" id="1.25.40.10">
    <property type="entry name" value="Tetratricopeptide repeat domain"/>
    <property type="match status" value="1"/>
</dbReference>
<dbReference type="PANTHER" id="PTHR44688">
    <property type="entry name" value="DNA-BINDING TRANSCRIPTIONAL ACTIVATOR DEVR_DOSR"/>
    <property type="match status" value="1"/>
</dbReference>
<dbReference type="OrthoDB" id="9812579at2"/>
<dbReference type="EMBL" id="QHKI01000020">
    <property type="protein sequence ID" value="RSM83181.1"/>
    <property type="molecule type" value="Genomic_DNA"/>
</dbReference>
<feature type="domain" description="HTH luxR-type" evidence="4">
    <location>
        <begin position="247"/>
        <end position="312"/>
    </location>
</feature>
<evidence type="ECO:0000313" key="5">
    <source>
        <dbReference type="EMBL" id="RSM83181.1"/>
    </source>
</evidence>
<dbReference type="Pfam" id="PF00196">
    <property type="entry name" value="GerE"/>
    <property type="match status" value="1"/>
</dbReference>
<dbReference type="AlphaFoldDB" id="A0A428Z725"/>
<dbReference type="SMART" id="SM00421">
    <property type="entry name" value="HTH_LUXR"/>
    <property type="match status" value="1"/>
</dbReference>
<evidence type="ECO:0000256" key="2">
    <source>
        <dbReference type="ARBA" id="ARBA00023125"/>
    </source>
</evidence>
<dbReference type="SUPFAM" id="SSF46894">
    <property type="entry name" value="C-terminal effector domain of the bipartite response regulators"/>
    <property type="match status" value="1"/>
</dbReference>
<proteinExistence type="predicted"/>
<dbReference type="SUPFAM" id="SSF48452">
    <property type="entry name" value="TPR-like"/>
    <property type="match status" value="1"/>
</dbReference>
<reference evidence="5 6" key="1">
    <citation type="submission" date="2018-05" db="EMBL/GenBank/DDBJ databases">
        <title>Evolution of GPA BGCs.</title>
        <authorList>
            <person name="Waglechner N."/>
            <person name="Wright G.D."/>
        </authorList>
    </citation>
    <scope>NUCLEOTIDE SEQUENCE [LARGE SCALE GENOMIC DNA]</scope>
    <source>
        <strain evidence="5 6">A82846</strain>
    </source>
</reference>
<dbReference type="GO" id="GO:0003677">
    <property type="term" value="F:DNA binding"/>
    <property type="evidence" value="ECO:0007669"/>
    <property type="project" value="UniProtKB-KW"/>
</dbReference>
<comment type="caution">
    <text evidence="5">The sequence shown here is derived from an EMBL/GenBank/DDBJ whole genome shotgun (WGS) entry which is preliminary data.</text>
</comment>
<dbReference type="GO" id="GO:0006355">
    <property type="term" value="P:regulation of DNA-templated transcription"/>
    <property type="evidence" value="ECO:0007669"/>
    <property type="project" value="InterPro"/>
</dbReference>
<evidence type="ECO:0000313" key="6">
    <source>
        <dbReference type="Proteomes" id="UP000287547"/>
    </source>
</evidence>
<sequence>MQGDDQAALALLEESRNLAQELGEDTLLAYSIQSLGWAKVVTGDLPEAIALIDRALTRHRASDRWTAPALAIFPMREMAAGLAGDTGQAMALLDECRNMCARLGERWVLSWALGNVGIAWWAAGNRQQALVCLCDALRVKRHVIDQFGYAVCVDLLSWVAAAEGDWTRAAVLQGAANKMWESIGTPLGGFADLIDEGTEWRTGTRGTLGERTYQTAAEHGAGMPTEEVIAYVLGEKPPTPTAGPAETPAATPGLTKREWEVATLIAQGLTNREIADRLVIAQRTAEGHVERILAKLGFTKRVQIVAWMAGQRELPAP</sequence>
<accession>A0A428Z725</accession>